<gene>
    <name evidence="2" type="primary">Mo00969</name>
    <name evidence="2" type="ORF">E5Q_00969</name>
</gene>
<dbReference type="EMBL" id="BABT02000032">
    <property type="protein sequence ID" value="GAA94319.1"/>
    <property type="molecule type" value="Genomic_DNA"/>
</dbReference>
<dbReference type="Proteomes" id="UP000009131">
    <property type="component" value="Unassembled WGS sequence"/>
</dbReference>
<reference evidence="2 3" key="2">
    <citation type="journal article" date="2012" name="Open Biol.">
        <title>Characteristics of nucleosomes and linker DNA regions on the genome of the basidiomycete Mixia osmundae revealed by mono- and dinucleosome mapping.</title>
        <authorList>
            <person name="Nishida H."/>
            <person name="Kondo S."/>
            <person name="Matsumoto T."/>
            <person name="Suzuki Y."/>
            <person name="Yoshikawa H."/>
            <person name="Taylor T.D."/>
            <person name="Sugiyama J."/>
        </authorList>
    </citation>
    <scope>NUCLEOTIDE SEQUENCE [LARGE SCALE GENOMIC DNA]</scope>
    <source>
        <strain evidence="3">CBS 9802 / IAM 14324 / JCM 22182 / KY 12970</strain>
    </source>
</reference>
<evidence type="ECO:0000256" key="1">
    <source>
        <dbReference type="SAM" id="MobiDB-lite"/>
    </source>
</evidence>
<accession>G7DUQ9</accession>
<dbReference type="InParanoid" id="G7DUQ9"/>
<comment type="caution">
    <text evidence="2">The sequence shown here is derived from an EMBL/GenBank/DDBJ whole genome shotgun (WGS) entry which is preliminary data.</text>
</comment>
<name>G7DUQ9_MIXOS</name>
<evidence type="ECO:0000313" key="2">
    <source>
        <dbReference type="EMBL" id="GAA94319.1"/>
    </source>
</evidence>
<proteinExistence type="predicted"/>
<evidence type="ECO:0000313" key="3">
    <source>
        <dbReference type="Proteomes" id="UP000009131"/>
    </source>
</evidence>
<reference evidence="2 3" key="1">
    <citation type="journal article" date="2011" name="J. Gen. Appl. Microbiol.">
        <title>Draft genome sequencing of the enigmatic basidiomycete Mixia osmundae.</title>
        <authorList>
            <person name="Nishida H."/>
            <person name="Nagatsuka Y."/>
            <person name="Sugiyama J."/>
        </authorList>
    </citation>
    <scope>NUCLEOTIDE SEQUENCE [LARGE SCALE GENOMIC DNA]</scope>
    <source>
        <strain evidence="3">CBS 9802 / IAM 14324 / JCM 22182 / KY 12970</strain>
    </source>
</reference>
<keyword evidence="3" id="KW-1185">Reference proteome</keyword>
<dbReference type="AlphaFoldDB" id="G7DUQ9"/>
<dbReference type="HOGENOM" id="CLU_2386660_0_0_1"/>
<dbReference type="RefSeq" id="XP_014566024.1">
    <property type="nucleotide sequence ID" value="XM_014710538.1"/>
</dbReference>
<organism evidence="2 3">
    <name type="scientific">Mixia osmundae (strain CBS 9802 / IAM 14324 / JCM 22182 / KY 12970)</name>
    <dbReference type="NCBI Taxonomy" id="764103"/>
    <lineage>
        <taxon>Eukaryota</taxon>
        <taxon>Fungi</taxon>
        <taxon>Dikarya</taxon>
        <taxon>Basidiomycota</taxon>
        <taxon>Pucciniomycotina</taxon>
        <taxon>Mixiomycetes</taxon>
        <taxon>Mixiales</taxon>
        <taxon>Mixiaceae</taxon>
        <taxon>Mixia</taxon>
    </lineage>
</organism>
<protein>
    <submittedName>
        <fullName evidence="2">Uncharacterized protein</fullName>
    </submittedName>
</protein>
<feature type="region of interest" description="Disordered" evidence="1">
    <location>
        <begin position="60"/>
        <end position="94"/>
    </location>
</feature>
<sequence>MARASVCSENEMNIPDRYHQRSCSRAILPHPTSSTFLSKPANPLADLLPNLIRGTITSHVSPKSPVRITKKPSLCEPVDRGKPERAAVSLKTSE</sequence>